<feature type="domain" description="CobN/magnesium chelatase" evidence="10">
    <location>
        <begin position="744"/>
        <end position="1155"/>
    </location>
</feature>
<evidence type="ECO:0000256" key="5">
    <source>
        <dbReference type="ARBA" id="ARBA00022741"/>
    </source>
</evidence>
<comment type="caution">
    <text evidence="12">The sequence shown here is derived from an EMBL/GenBank/DDBJ whole genome shotgun (WGS) entry which is preliminary data.</text>
</comment>
<evidence type="ECO:0000259" key="11">
    <source>
        <dbReference type="Pfam" id="PF11965"/>
    </source>
</evidence>
<evidence type="ECO:0000256" key="3">
    <source>
        <dbReference type="ARBA" id="ARBA00022531"/>
    </source>
</evidence>
<dbReference type="EMBL" id="BAAAZD010000001">
    <property type="protein sequence ID" value="GAA4002505.1"/>
    <property type="molecule type" value="Genomic_DNA"/>
</dbReference>
<comment type="catalytic activity">
    <reaction evidence="9">
        <text>protoporphyrin IX + Mg(2+) + ATP + H2O = Mg-protoporphyrin IX + ADP + phosphate + 3 H(+)</text>
        <dbReference type="Rhea" id="RHEA:13961"/>
        <dbReference type="ChEBI" id="CHEBI:15377"/>
        <dbReference type="ChEBI" id="CHEBI:15378"/>
        <dbReference type="ChEBI" id="CHEBI:18420"/>
        <dbReference type="ChEBI" id="CHEBI:30616"/>
        <dbReference type="ChEBI" id="CHEBI:43474"/>
        <dbReference type="ChEBI" id="CHEBI:57306"/>
        <dbReference type="ChEBI" id="CHEBI:60492"/>
        <dbReference type="ChEBI" id="CHEBI:456216"/>
        <dbReference type="EC" id="6.6.1.1"/>
    </reaction>
</comment>
<evidence type="ECO:0000313" key="13">
    <source>
        <dbReference type="Proteomes" id="UP001501310"/>
    </source>
</evidence>
<gene>
    <name evidence="12" type="ORF">GCM10022211_12260</name>
</gene>
<dbReference type="NCBIfam" id="NF009942">
    <property type="entry name" value="PRK13405.1"/>
    <property type="match status" value="1"/>
</dbReference>
<dbReference type="NCBIfam" id="TIGR02025">
    <property type="entry name" value="BchH"/>
    <property type="match status" value="1"/>
</dbReference>
<keyword evidence="7" id="KW-0149">Chlorophyll biosynthesis</keyword>
<evidence type="ECO:0000256" key="6">
    <source>
        <dbReference type="ARBA" id="ARBA00022840"/>
    </source>
</evidence>
<dbReference type="Proteomes" id="UP001501310">
    <property type="component" value="Unassembled WGS sequence"/>
</dbReference>
<feature type="domain" description="CobN/magnesium chelatase" evidence="10">
    <location>
        <begin position="171"/>
        <end position="734"/>
    </location>
</feature>
<protein>
    <recommendedName>
        <fullName evidence="2">magnesium chelatase</fullName>
        <ecNumber evidence="2">6.6.1.1</ecNumber>
    </recommendedName>
</protein>
<dbReference type="EC" id="6.6.1.1" evidence="2"/>
<keyword evidence="3" id="KW-0602">Photosynthesis</keyword>
<dbReference type="Pfam" id="PF02514">
    <property type="entry name" value="CobN-Mg_chel"/>
    <property type="match status" value="2"/>
</dbReference>
<sequence length="1177" mass="126568">MAANVPISVRVAVVTLDKHLAGAVDRANERLAADGIAIDFHAASEWERDASAIDAAKASVERADIVIATMLFLDDHIRAIRPALEARREQCDAMLGLMSGSEIVQLTRLGGWRMDAPAKGPMALLKRLRGAKKPGASSGAGQMNMLRRLPKLLRFIPGTAQDVRAYFLTLQYWLAGSDDNVVAMVRALVDRYADGDRRSYRGATKAEAPRTYPDVGLYHPDAAERLVEQLSALPKSDGKAGTVGLLLLRSYLLGRDAAHYDGVIRAMEERGLNVVPAFASGLDSRPAIERYFVRDGHPTVDAIVSLTGFSLVGGPAYNDADGAVATLGGLDVPYVAAQALEFQSLEQWQAGSQGLLPLEAMMMVAIPELDGAVCSSVFGGRGGSTGAPMRGMAGCPERASALAAKVSRLIALRRTPRAERHLAITLFNFPPNAGATGTAAFLAVWESLFATLRRLTDEGYAVELPDSVDALRTAVLEGNAASHGADANVAARIIADDHVRREPHLAEIERQWGPAPGRQQSDGGAIQVLGRRFGNVFVGIQPAFGTEGDPMRLLFEKNFAPTHAFSAYYRWLREDFGAHAVLHFGTHGALEFMPGKQAGMSGDCWPERLIGDLPNFYLYAANNPSEGLLAKRRSGATLVSYLTPPLANAGLYKGLAECKALIERWRVTAPDAPERIDLENGIAAKAEELDLVAGDPAEIAARLYEVETALIPDGLHVLGAMPEGEVRERFLDAVPEDSRAATAAGLDRSDELGALMHALDGGYVRPAPGGDVIRNPAVLPTGRNVCGLDPFRIPSAFAVAQGAKAAEQLIERHQEGNAGELPRSLAMVLWGTDNLKSEGAQIAQALALIGARPRLDGYGRLAGAELIPLGELGRPRIDVIVTLSGIFRDLLPLQTRMLAEASFLAASADEPAEMNFVRANSLAHMAAHECDLETAALRVFSNAEGAYGANVNQLVDGGVWNDPDELAEVFERRKGFAYGRKGPPVQQRALLKSALGTVELTYQNLESVELGVTDVDQYMDGLGGITRSVTRARGKAPPIYIVDATRGAARIRTLAEQVELESRTRTLNPVWYEGMLRHGQEGVRNIESHVATTLGWSATTGAVAPWIYQQISETFVLDPAMRERLTSLNPKASARMADRLLEAHDRQYWHPDADTLAALHAASDAIEDRLEGLLAAE</sequence>
<dbReference type="CDD" id="cd10150">
    <property type="entry name" value="CobN_like"/>
    <property type="match status" value="1"/>
</dbReference>
<evidence type="ECO:0000259" key="10">
    <source>
        <dbReference type="Pfam" id="PF02514"/>
    </source>
</evidence>
<comment type="similarity">
    <text evidence="1">Belongs to the Mg-chelatase subunit H family.</text>
</comment>
<evidence type="ECO:0000256" key="8">
    <source>
        <dbReference type="ARBA" id="ARBA00023444"/>
    </source>
</evidence>
<evidence type="ECO:0000256" key="9">
    <source>
        <dbReference type="ARBA" id="ARBA00048693"/>
    </source>
</evidence>
<feature type="domain" description="Magnesium chelatase subunit H N-terminal" evidence="11">
    <location>
        <begin position="10"/>
        <end position="167"/>
    </location>
</feature>
<dbReference type="InterPro" id="IPR011771">
    <property type="entry name" value="BchH"/>
</dbReference>
<evidence type="ECO:0000256" key="2">
    <source>
        <dbReference type="ARBA" id="ARBA00012825"/>
    </source>
</evidence>
<proteinExistence type="inferred from homology"/>
<name>A0ABP7RVB7_9SPHN</name>
<organism evidence="12 13">
    <name type="scientific">Sphingomonas humi</name>
    <dbReference type="NCBI Taxonomy" id="335630"/>
    <lineage>
        <taxon>Bacteria</taxon>
        <taxon>Pseudomonadati</taxon>
        <taxon>Pseudomonadota</taxon>
        <taxon>Alphaproteobacteria</taxon>
        <taxon>Sphingomonadales</taxon>
        <taxon>Sphingomonadaceae</taxon>
        <taxon>Sphingomonas</taxon>
    </lineage>
</organism>
<keyword evidence="4" id="KW-0436">Ligase</keyword>
<keyword evidence="6" id="KW-0067">ATP-binding</keyword>
<dbReference type="Pfam" id="PF11965">
    <property type="entry name" value="DUF3479"/>
    <property type="match status" value="1"/>
</dbReference>
<dbReference type="RefSeq" id="WP_344709288.1">
    <property type="nucleotide sequence ID" value="NZ_BAAAZD010000001.1"/>
</dbReference>
<evidence type="ECO:0000256" key="7">
    <source>
        <dbReference type="ARBA" id="ARBA00023171"/>
    </source>
</evidence>
<dbReference type="InterPro" id="IPR003672">
    <property type="entry name" value="CobN/Mg_chltase"/>
</dbReference>
<evidence type="ECO:0000256" key="1">
    <source>
        <dbReference type="ARBA" id="ARBA00010851"/>
    </source>
</evidence>
<dbReference type="InterPro" id="IPR022571">
    <property type="entry name" value="Mg_chelatase_H_N"/>
</dbReference>
<comment type="pathway">
    <text evidence="8">Porphyrin-containing compound metabolism.</text>
</comment>
<reference evidence="13" key="1">
    <citation type="journal article" date="2019" name="Int. J. Syst. Evol. Microbiol.">
        <title>The Global Catalogue of Microorganisms (GCM) 10K type strain sequencing project: providing services to taxonomists for standard genome sequencing and annotation.</title>
        <authorList>
            <consortium name="The Broad Institute Genomics Platform"/>
            <consortium name="The Broad Institute Genome Sequencing Center for Infectious Disease"/>
            <person name="Wu L."/>
            <person name="Ma J."/>
        </authorList>
    </citation>
    <scope>NUCLEOTIDE SEQUENCE [LARGE SCALE GENOMIC DNA]</scope>
    <source>
        <strain evidence="13">JCM 16603</strain>
    </source>
</reference>
<accession>A0ABP7RVB7</accession>
<evidence type="ECO:0000313" key="12">
    <source>
        <dbReference type="EMBL" id="GAA4002505.1"/>
    </source>
</evidence>
<dbReference type="PANTHER" id="PTHR44119">
    <property type="entry name" value="MAGNESIUM-CHELATASE SUBUNIT CHLH, CHLOROPLASTIC"/>
    <property type="match status" value="1"/>
</dbReference>
<keyword evidence="13" id="KW-1185">Reference proteome</keyword>
<keyword evidence="5" id="KW-0547">Nucleotide-binding</keyword>
<evidence type="ECO:0000256" key="4">
    <source>
        <dbReference type="ARBA" id="ARBA00022598"/>
    </source>
</evidence>
<dbReference type="PANTHER" id="PTHR44119:SF1">
    <property type="entry name" value="MAGNESIUM-CHELATASE SUBUNIT CHLH, CHLOROPLASTIC"/>
    <property type="match status" value="1"/>
</dbReference>